<keyword evidence="1" id="KW-0732">Signal</keyword>
<keyword evidence="3" id="KW-1185">Reference proteome</keyword>
<feature type="chain" id="PRO_5038900464" evidence="1">
    <location>
        <begin position="25"/>
        <end position="150"/>
    </location>
</feature>
<gene>
    <name evidence="2" type="ORF">NB640_05870</name>
</gene>
<reference evidence="2" key="1">
    <citation type="journal article" date="2022" name="Front. Microbiol.">
        <title>New perspectives on an old grouping: The genomic and phenotypic variability of Oxalobacter formigenes and the implications for calcium oxalate stone prevention.</title>
        <authorList>
            <person name="Chmiel J.A."/>
            <person name="Carr C."/>
            <person name="Stuivenberg G.A."/>
            <person name="Venema R."/>
            <person name="Chanyi R.M."/>
            <person name="Al K.F."/>
            <person name="Giguere D."/>
            <person name="Say H."/>
            <person name="Akouris P.P."/>
            <person name="Dominguez Romero S.A."/>
            <person name="Kwong A."/>
            <person name="Tai V."/>
            <person name="Koval S.F."/>
            <person name="Razvi H."/>
            <person name="Bjazevic J."/>
            <person name="Burton J.P."/>
        </authorList>
    </citation>
    <scope>NUCLEOTIDE SEQUENCE</scope>
    <source>
        <strain evidence="2">WoOx3</strain>
    </source>
</reference>
<dbReference type="Gene3D" id="2.30.30.40">
    <property type="entry name" value="SH3 Domains"/>
    <property type="match status" value="1"/>
</dbReference>
<dbReference type="RefSeq" id="WP_269310265.1">
    <property type="nucleotide sequence ID" value="NZ_CP098242.1"/>
</dbReference>
<dbReference type="InterPro" id="IPR010466">
    <property type="entry name" value="DUF1058"/>
</dbReference>
<dbReference type="Proteomes" id="UP001156215">
    <property type="component" value="Chromosome"/>
</dbReference>
<name>A0A9E9M0T9_9BURK</name>
<protein>
    <submittedName>
        <fullName evidence="2">SH3 domain-containing protein</fullName>
    </submittedName>
</protein>
<evidence type="ECO:0000313" key="2">
    <source>
        <dbReference type="EMBL" id="WAW11155.1"/>
    </source>
</evidence>
<sequence>MTRLIRSGLALGLLLMFSAGSVHAFDFGAIGDEPAVLYDAPSYNGIRLFIAPAHMPLEVLLTYESWTKIRDVSGDMAWVESKALGQKRYIAVKTDLARIHESPDTASPVVFQAKKNVILEVVKPVQAGWIHISHQDGQAGFVRVSDVWGV</sequence>
<dbReference type="AlphaFoldDB" id="A0A9E9M0T9"/>
<evidence type="ECO:0000256" key="1">
    <source>
        <dbReference type="SAM" id="SignalP"/>
    </source>
</evidence>
<evidence type="ECO:0000313" key="3">
    <source>
        <dbReference type="Proteomes" id="UP001156215"/>
    </source>
</evidence>
<accession>A0A9E9M0T9</accession>
<proteinExistence type="predicted"/>
<dbReference type="EMBL" id="CP098242">
    <property type="protein sequence ID" value="WAW11155.1"/>
    <property type="molecule type" value="Genomic_DNA"/>
</dbReference>
<dbReference type="Pfam" id="PF06347">
    <property type="entry name" value="SH3_4"/>
    <property type="match status" value="2"/>
</dbReference>
<dbReference type="KEGG" id="ovb:NB640_05870"/>
<feature type="signal peptide" evidence="1">
    <location>
        <begin position="1"/>
        <end position="24"/>
    </location>
</feature>
<organism evidence="2 3">
    <name type="scientific">Oxalobacter vibrioformis</name>
    <dbReference type="NCBI Taxonomy" id="933080"/>
    <lineage>
        <taxon>Bacteria</taxon>
        <taxon>Pseudomonadati</taxon>
        <taxon>Pseudomonadota</taxon>
        <taxon>Betaproteobacteria</taxon>
        <taxon>Burkholderiales</taxon>
        <taxon>Oxalobacteraceae</taxon>
        <taxon>Oxalobacter</taxon>
    </lineage>
</organism>